<dbReference type="Proteomes" id="UP000276133">
    <property type="component" value="Unassembled WGS sequence"/>
</dbReference>
<keyword evidence="2" id="KW-1185">Reference proteome</keyword>
<proteinExistence type="predicted"/>
<comment type="caution">
    <text evidence="1">The sequence shown here is derived from an EMBL/GenBank/DDBJ whole genome shotgun (WGS) entry which is preliminary data.</text>
</comment>
<name>A0A3M7QV62_BRAPC</name>
<organism evidence="1 2">
    <name type="scientific">Brachionus plicatilis</name>
    <name type="common">Marine rotifer</name>
    <name type="synonym">Brachionus muelleri</name>
    <dbReference type="NCBI Taxonomy" id="10195"/>
    <lineage>
        <taxon>Eukaryota</taxon>
        <taxon>Metazoa</taxon>
        <taxon>Spiralia</taxon>
        <taxon>Gnathifera</taxon>
        <taxon>Rotifera</taxon>
        <taxon>Eurotatoria</taxon>
        <taxon>Monogononta</taxon>
        <taxon>Pseudotrocha</taxon>
        <taxon>Ploima</taxon>
        <taxon>Brachionidae</taxon>
        <taxon>Brachionus</taxon>
    </lineage>
</organism>
<gene>
    <name evidence="1" type="ORF">BpHYR1_018568</name>
</gene>
<evidence type="ECO:0000313" key="2">
    <source>
        <dbReference type="Proteomes" id="UP000276133"/>
    </source>
</evidence>
<protein>
    <submittedName>
        <fullName evidence="1">Uncharacterized protein</fullName>
    </submittedName>
</protein>
<evidence type="ECO:0000313" key="1">
    <source>
        <dbReference type="EMBL" id="RNA15260.1"/>
    </source>
</evidence>
<accession>A0A3M7QV62</accession>
<reference evidence="1 2" key="1">
    <citation type="journal article" date="2018" name="Sci. Rep.">
        <title>Genomic signatures of local adaptation to the degree of environmental predictability in rotifers.</title>
        <authorList>
            <person name="Franch-Gras L."/>
            <person name="Hahn C."/>
            <person name="Garcia-Roger E.M."/>
            <person name="Carmona M.J."/>
            <person name="Serra M."/>
            <person name="Gomez A."/>
        </authorList>
    </citation>
    <scope>NUCLEOTIDE SEQUENCE [LARGE SCALE GENOMIC DNA]</scope>
    <source>
        <strain evidence="1">HYR1</strain>
    </source>
</reference>
<dbReference type="EMBL" id="REGN01005001">
    <property type="protein sequence ID" value="RNA15260.1"/>
    <property type="molecule type" value="Genomic_DNA"/>
</dbReference>
<sequence length="101" mass="12089">MKYRAADSLKILKTHILRPFITIRIYTSHSKKKINTISRINKNVKTNGNPLIEINYIKKKVFKLYTNELNNNYECIQNDDKYLSNQSLFDDFQMTHKYARD</sequence>
<dbReference type="AlphaFoldDB" id="A0A3M7QV62"/>